<comment type="caution">
    <text evidence="6">The sequence shown here is derived from an EMBL/GenBank/DDBJ whole genome shotgun (WGS) entry which is preliminary data.</text>
</comment>
<dbReference type="CDD" id="cd13925">
    <property type="entry name" value="RPF"/>
    <property type="match status" value="1"/>
</dbReference>
<evidence type="ECO:0000259" key="5">
    <source>
        <dbReference type="PROSITE" id="PS51109"/>
    </source>
</evidence>
<dbReference type="EMBL" id="JAVREY010000032">
    <property type="protein sequence ID" value="MDT0466125.1"/>
    <property type="molecule type" value="Genomic_DNA"/>
</dbReference>
<keyword evidence="2" id="KW-0732">Signal</keyword>
<evidence type="ECO:0000313" key="7">
    <source>
        <dbReference type="Proteomes" id="UP001183809"/>
    </source>
</evidence>
<dbReference type="SMART" id="SM01208">
    <property type="entry name" value="G5"/>
    <property type="match status" value="1"/>
</dbReference>
<dbReference type="Gene3D" id="1.10.530.10">
    <property type="match status" value="1"/>
</dbReference>
<dbReference type="Proteomes" id="UP001183809">
    <property type="component" value="Unassembled WGS sequence"/>
</dbReference>
<dbReference type="Pfam" id="PF03990">
    <property type="entry name" value="DUF348"/>
    <property type="match status" value="3"/>
</dbReference>
<proteinExistence type="inferred from homology"/>
<dbReference type="PANTHER" id="PTHR39160">
    <property type="entry name" value="CELL WALL-BINDING PROTEIN YOCH"/>
    <property type="match status" value="1"/>
</dbReference>
<dbReference type="InterPro" id="IPR010618">
    <property type="entry name" value="RPF"/>
</dbReference>
<evidence type="ECO:0000256" key="1">
    <source>
        <dbReference type="ARBA" id="ARBA00010830"/>
    </source>
</evidence>
<sequence>MYQDTYRPAYEARVAAARARAATAPPTRRQAEAIGPLRRPVDATGPLWRPVDATGPLRPAEAPPRPVGRTQARHAARRGKGGARRHPVRRLLPQALVVAFLAGGTTAFVAKDKAIELTVDGRHRTLHTFAADVGELLAQEGVAAGPHDVVVPAPGTPLTSGEEVAVHYGRPVFLTLDGHRRQVWTTARTVDGALQQLGVRAEGAYVSTSRSLPIHREGLTLDVRTERTVTVLADGQPRTIRTNAATVQEAVEQAGITLRGEDTTTVAPGSFPADGQTVTVLRVRGSREVREEQTPFAVRRTKDPTLFRGTVMVARAGQPGTRRVTYALRSVNGIRQRPRRIEVEVVQKPMAELIRVGTRPRPESVSGAEGLNWHGLAFCESRGRPGAVDPSGTYGGLYQFDRRTWRSLGGAGRPQDAPAEEQTYRAKQLYVRQGSSPWPHCGRRLYR</sequence>
<name>A0ABU2TZ42_9ACTN</name>
<organism evidence="6 7">
    <name type="scientific">Streptomyces gibsoniae</name>
    <dbReference type="NCBI Taxonomy" id="3075529"/>
    <lineage>
        <taxon>Bacteria</taxon>
        <taxon>Bacillati</taxon>
        <taxon>Actinomycetota</taxon>
        <taxon>Actinomycetes</taxon>
        <taxon>Kitasatosporales</taxon>
        <taxon>Streptomycetaceae</taxon>
        <taxon>Streptomyces</taxon>
    </lineage>
</organism>
<dbReference type="InterPro" id="IPR011098">
    <property type="entry name" value="G5_dom"/>
</dbReference>
<gene>
    <name evidence="6" type="ORF">RM764_24475</name>
</gene>
<dbReference type="PROSITE" id="PS51109">
    <property type="entry name" value="G5"/>
    <property type="match status" value="1"/>
</dbReference>
<dbReference type="Pfam" id="PF06737">
    <property type="entry name" value="Transglycosylas"/>
    <property type="match status" value="1"/>
</dbReference>
<dbReference type="Gene3D" id="2.20.230.10">
    <property type="entry name" value="Resuscitation-promoting factor rpfb"/>
    <property type="match status" value="1"/>
</dbReference>
<dbReference type="RefSeq" id="WP_311697597.1">
    <property type="nucleotide sequence ID" value="NZ_JAVREY010000032.1"/>
</dbReference>
<dbReference type="InterPro" id="IPR051933">
    <property type="entry name" value="Resuscitation_pf_RpfB"/>
</dbReference>
<comment type="similarity">
    <text evidence="1">Belongs to the transglycosylase family. Rpf subfamily.</text>
</comment>
<dbReference type="InterPro" id="IPR023346">
    <property type="entry name" value="Lysozyme-like_dom_sf"/>
</dbReference>
<accession>A0ABU2TZ42</accession>
<feature type="compositionally biased region" description="Basic residues" evidence="4">
    <location>
        <begin position="71"/>
        <end position="86"/>
    </location>
</feature>
<dbReference type="SUPFAM" id="SSF53955">
    <property type="entry name" value="Lysozyme-like"/>
    <property type="match status" value="1"/>
</dbReference>
<dbReference type="InterPro" id="IPR007137">
    <property type="entry name" value="DUF348"/>
</dbReference>
<evidence type="ECO:0000313" key="6">
    <source>
        <dbReference type="EMBL" id="MDT0466125.1"/>
    </source>
</evidence>
<keyword evidence="7" id="KW-1185">Reference proteome</keyword>
<feature type="domain" description="G5" evidence="5">
    <location>
        <begin position="280"/>
        <end position="360"/>
    </location>
</feature>
<evidence type="ECO:0000256" key="2">
    <source>
        <dbReference type="ARBA" id="ARBA00022729"/>
    </source>
</evidence>
<evidence type="ECO:0000256" key="3">
    <source>
        <dbReference type="ARBA" id="ARBA00022801"/>
    </source>
</evidence>
<dbReference type="Pfam" id="PF07501">
    <property type="entry name" value="G5"/>
    <property type="match status" value="1"/>
</dbReference>
<reference evidence="7" key="1">
    <citation type="submission" date="2023-07" db="EMBL/GenBank/DDBJ databases">
        <title>30 novel species of actinomycetes from the DSMZ collection.</title>
        <authorList>
            <person name="Nouioui I."/>
        </authorList>
    </citation>
    <scope>NUCLEOTIDE SEQUENCE [LARGE SCALE GENOMIC DNA]</scope>
    <source>
        <strain evidence="7">DSM 41699</strain>
    </source>
</reference>
<dbReference type="PANTHER" id="PTHR39160:SF4">
    <property type="entry name" value="RESUSCITATION-PROMOTING FACTOR RPFB"/>
    <property type="match status" value="1"/>
</dbReference>
<protein>
    <submittedName>
        <fullName evidence="6">Ubiquitin-like domain-containing protein</fullName>
    </submittedName>
</protein>
<keyword evidence="3" id="KW-0378">Hydrolase</keyword>
<evidence type="ECO:0000256" key="4">
    <source>
        <dbReference type="SAM" id="MobiDB-lite"/>
    </source>
</evidence>
<feature type="region of interest" description="Disordered" evidence="4">
    <location>
        <begin position="20"/>
        <end position="86"/>
    </location>
</feature>